<proteinExistence type="predicted"/>
<gene>
    <name evidence="2" type="ORF">EV421DRAFT_1746655</name>
</gene>
<dbReference type="Proteomes" id="UP001175226">
    <property type="component" value="Unassembled WGS sequence"/>
</dbReference>
<feature type="compositionally biased region" description="Low complexity" evidence="1">
    <location>
        <begin position="140"/>
        <end position="149"/>
    </location>
</feature>
<evidence type="ECO:0000256" key="1">
    <source>
        <dbReference type="SAM" id="MobiDB-lite"/>
    </source>
</evidence>
<name>A0AA39IEB7_9AGAR</name>
<protein>
    <submittedName>
        <fullName evidence="2">Uncharacterized protein</fullName>
    </submittedName>
</protein>
<accession>A0AA39IEB7</accession>
<feature type="region of interest" description="Disordered" evidence="1">
    <location>
        <begin position="116"/>
        <end position="165"/>
    </location>
</feature>
<dbReference type="AlphaFoldDB" id="A0AA39IEB7"/>
<sequence length="165" mass="17744">MSNVKYDEDDLEVEVQWQRMRLGKRRITRASVEKGECGVKNKQRLFSKGNQSLPGSLPVGVSPAVTGSRLLGVSPNAHRGKLIIAIFTTQGEYLIGLLLHCRVSFPKGNQPLPGSLPVGVSPTGTGSRPSGIFMGGKSGSRGPVCSSSSWDGKSVLWNPTRERRA</sequence>
<dbReference type="EMBL" id="JAUEPT010000368">
    <property type="protein sequence ID" value="KAK0421679.1"/>
    <property type="molecule type" value="Genomic_DNA"/>
</dbReference>
<evidence type="ECO:0000313" key="2">
    <source>
        <dbReference type="EMBL" id="KAK0421679.1"/>
    </source>
</evidence>
<keyword evidence="3" id="KW-1185">Reference proteome</keyword>
<organism evidence="2 3">
    <name type="scientific">Armillaria borealis</name>
    <dbReference type="NCBI Taxonomy" id="47425"/>
    <lineage>
        <taxon>Eukaryota</taxon>
        <taxon>Fungi</taxon>
        <taxon>Dikarya</taxon>
        <taxon>Basidiomycota</taxon>
        <taxon>Agaricomycotina</taxon>
        <taxon>Agaricomycetes</taxon>
        <taxon>Agaricomycetidae</taxon>
        <taxon>Agaricales</taxon>
        <taxon>Marasmiineae</taxon>
        <taxon>Physalacriaceae</taxon>
        <taxon>Armillaria</taxon>
    </lineage>
</organism>
<reference evidence="2" key="1">
    <citation type="submission" date="2023-06" db="EMBL/GenBank/DDBJ databases">
        <authorList>
            <consortium name="Lawrence Berkeley National Laboratory"/>
            <person name="Ahrendt S."/>
            <person name="Sahu N."/>
            <person name="Indic B."/>
            <person name="Wong-Bajracharya J."/>
            <person name="Merenyi Z."/>
            <person name="Ke H.-M."/>
            <person name="Monk M."/>
            <person name="Kocsube S."/>
            <person name="Drula E."/>
            <person name="Lipzen A."/>
            <person name="Balint B."/>
            <person name="Henrissat B."/>
            <person name="Andreopoulos B."/>
            <person name="Martin F.M."/>
            <person name="Harder C.B."/>
            <person name="Rigling D."/>
            <person name="Ford K.L."/>
            <person name="Foster G.D."/>
            <person name="Pangilinan J."/>
            <person name="Papanicolaou A."/>
            <person name="Barry K."/>
            <person name="LaButti K."/>
            <person name="Viragh M."/>
            <person name="Koriabine M."/>
            <person name="Yan M."/>
            <person name="Riley R."/>
            <person name="Champramary S."/>
            <person name="Plett K.L."/>
            <person name="Tsai I.J."/>
            <person name="Slot J."/>
            <person name="Sipos G."/>
            <person name="Plett J."/>
            <person name="Nagy L.G."/>
            <person name="Grigoriev I.V."/>
        </authorList>
    </citation>
    <scope>NUCLEOTIDE SEQUENCE</scope>
    <source>
        <strain evidence="2">FPL87.14</strain>
    </source>
</reference>
<comment type="caution">
    <text evidence="2">The sequence shown here is derived from an EMBL/GenBank/DDBJ whole genome shotgun (WGS) entry which is preliminary data.</text>
</comment>
<evidence type="ECO:0000313" key="3">
    <source>
        <dbReference type="Proteomes" id="UP001175226"/>
    </source>
</evidence>